<organism evidence="2 3">
    <name type="scientific">Conidiobolus coronatus (strain ATCC 28846 / CBS 209.66 / NRRL 28638)</name>
    <name type="common">Delacroixia coronata</name>
    <dbReference type="NCBI Taxonomy" id="796925"/>
    <lineage>
        <taxon>Eukaryota</taxon>
        <taxon>Fungi</taxon>
        <taxon>Fungi incertae sedis</taxon>
        <taxon>Zoopagomycota</taxon>
        <taxon>Entomophthoromycotina</taxon>
        <taxon>Entomophthoromycetes</taxon>
        <taxon>Entomophthorales</taxon>
        <taxon>Ancylistaceae</taxon>
        <taxon>Conidiobolus</taxon>
    </lineage>
</organism>
<keyword evidence="1" id="KW-0812">Transmembrane</keyword>
<evidence type="ECO:0000313" key="2">
    <source>
        <dbReference type="EMBL" id="KXN65466.1"/>
    </source>
</evidence>
<name>A0A137NRR8_CONC2</name>
<feature type="transmembrane region" description="Helical" evidence="1">
    <location>
        <begin position="147"/>
        <end position="164"/>
    </location>
</feature>
<feature type="transmembrane region" description="Helical" evidence="1">
    <location>
        <begin position="68"/>
        <end position="87"/>
    </location>
</feature>
<feature type="transmembrane region" description="Helical" evidence="1">
    <location>
        <begin position="40"/>
        <end position="56"/>
    </location>
</feature>
<dbReference type="AlphaFoldDB" id="A0A137NRR8"/>
<accession>A0A137NRR8</accession>
<evidence type="ECO:0000313" key="3">
    <source>
        <dbReference type="Proteomes" id="UP000070444"/>
    </source>
</evidence>
<dbReference type="EMBL" id="KQ964875">
    <property type="protein sequence ID" value="KXN65466.1"/>
    <property type="molecule type" value="Genomic_DNA"/>
</dbReference>
<protein>
    <submittedName>
        <fullName evidence="2">Uncharacterized protein</fullName>
    </submittedName>
</protein>
<dbReference type="Proteomes" id="UP000070444">
    <property type="component" value="Unassembled WGS sequence"/>
</dbReference>
<proteinExistence type="predicted"/>
<evidence type="ECO:0000256" key="1">
    <source>
        <dbReference type="SAM" id="Phobius"/>
    </source>
</evidence>
<feature type="transmembrane region" description="Helical" evidence="1">
    <location>
        <begin position="7"/>
        <end position="28"/>
    </location>
</feature>
<feature type="transmembrane region" description="Helical" evidence="1">
    <location>
        <begin position="93"/>
        <end position="111"/>
    </location>
</feature>
<feature type="transmembrane region" description="Helical" evidence="1">
    <location>
        <begin position="171"/>
        <end position="189"/>
    </location>
</feature>
<reference evidence="2 3" key="1">
    <citation type="journal article" date="2015" name="Genome Biol. Evol.">
        <title>Phylogenomic analyses indicate that early fungi evolved digesting cell walls of algal ancestors of land plants.</title>
        <authorList>
            <person name="Chang Y."/>
            <person name="Wang S."/>
            <person name="Sekimoto S."/>
            <person name="Aerts A.L."/>
            <person name="Choi C."/>
            <person name="Clum A."/>
            <person name="LaButti K.M."/>
            <person name="Lindquist E.A."/>
            <person name="Yee Ngan C."/>
            <person name="Ohm R.A."/>
            <person name="Salamov A.A."/>
            <person name="Grigoriev I.V."/>
            <person name="Spatafora J.W."/>
            <person name="Berbee M.L."/>
        </authorList>
    </citation>
    <scope>NUCLEOTIDE SEQUENCE [LARGE SCALE GENOMIC DNA]</scope>
    <source>
        <strain evidence="2 3">NRRL 28638</strain>
    </source>
</reference>
<sequence>MFDKYGFNNYLIFSIVLVFALGSNFHYYNEGLGIHFGKELLAFSIFSIGIYGNFIENEILKTSNQIQAVVIAIVTQFYVVTTLKYFASVANHIYFDYAYVVVVAISYLLPVKYLAVTERIFRFSFVYSVGITISRFIPPYILPHGNVASLILAIFGVFFNYLTYKRISILCSVYVFSLMILYGFAYFLRSMISHGWFSHSPLYYEGLEIAQLVIFFYASYQQLKSSNDGQILIGGSQAYSTFRNSSEPVSTESV</sequence>
<keyword evidence="3" id="KW-1185">Reference proteome</keyword>
<feature type="transmembrane region" description="Helical" evidence="1">
    <location>
        <begin position="123"/>
        <end position="141"/>
    </location>
</feature>
<gene>
    <name evidence="2" type="ORF">CONCODRAFT_12934</name>
</gene>
<keyword evidence="1" id="KW-0472">Membrane</keyword>
<keyword evidence="1" id="KW-1133">Transmembrane helix</keyword>